<name>A0ABU0CP10_9BACI</name>
<dbReference type="EMBL" id="JAUSUQ010000003">
    <property type="protein sequence ID" value="MDQ0338153.1"/>
    <property type="molecule type" value="Genomic_DNA"/>
</dbReference>
<reference evidence="1 2" key="1">
    <citation type="submission" date="2023-07" db="EMBL/GenBank/DDBJ databases">
        <title>Genomic Encyclopedia of Type Strains, Phase IV (KMG-IV): sequencing the most valuable type-strain genomes for metagenomic binning, comparative biology and taxonomic classification.</title>
        <authorList>
            <person name="Goeker M."/>
        </authorList>
    </citation>
    <scope>NUCLEOTIDE SEQUENCE [LARGE SCALE GENOMIC DNA]</scope>
    <source>
        <strain evidence="1 2">DSM 17740</strain>
    </source>
</reference>
<protein>
    <submittedName>
        <fullName evidence="1">Accessory colonization factor AcfC</fullName>
    </submittedName>
</protein>
<evidence type="ECO:0000313" key="2">
    <source>
        <dbReference type="Proteomes" id="UP001232445"/>
    </source>
</evidence>
<dbReference type="Proteomes" id="UP001232445">
    <property type="component" value="Unassembled WGS sequence"/>
</dbReference>
<sequence length="53" mass="5750">MEPILNVYSMSERPKWAEEAEQNVLLLFSGGEKSANGAAESVRRLGGRSAKQG</sequence>
<dbReference type="RefSeq" id="WP_307336075.1">
    <property type="nucleotide sequence ID" value="NZ_JAUSUQ010000003.1"/>
</dbReference>
<organism evidence="1 2">
    <name type="scientific">Caldalkalibacillus uzonensis</name>
    <dbReference type="NCBI Taxonomy" id="353224"/>
    <lineage>
        <taxon>Bacteria</taxon>
        <taxon>Bacillati</taxon>
        <taxon>Bacillota</taxon>
        <taxon>Bacilli</taxon>
        <taxon>Bacillales</taxon>
        <taxon>Bacillaceae</taxon>
        <taxon>Caldalkalibacillus</taxon>
    </lineage>
</organism>
<gene>
    <name evidence="1" type="ORF">J2S00_000937</name>
</gene>
<proteinExistence type="predicted"/>
<keyword evidence="2" id="KW-1185">Reference proteome</keyword>
<evidence type="ECO:0000313" key="1">
    <source>
        <dbReference type="EMBL" id="MDQ0338153.1"/>
    </source>
</evidence>
<comment type="caution">
    <text evidence="1">The sequence shown here is derived from an EMBL/GenBank/DDBJ whole genome shotgun (WGS) entry which is preliminary data.</text>
</comment>
<accession>A0ABU0CP10</accession>